<name>A0A9P0MVS1_NEZVI</name>
<proteinExistence type="predicted"/>
<dbReference type="AlphaFoldDB" id="A0A9P0MVS1"/>
<protein>
    <submittedName>
        <fullName evidence="1">Uncharacterized protein</fullName>
    </submittedName>
</protein>
<dbReference type="Proteomes" id="UP001152798">
    <property type="component" value="Chromosome 6"/>
</dbReference>
<keyword evidence="2" id="KW-1185">Reference proteome</keyword>
<accession>A0A9P0MVS1</accession>
<sequence>MLTFSLTVAPSYPPAISRAILCPVYLRSSAGHFVLREDKKAFSRPVPRICPCRTPLMVARLTDKAPYTQLSYRPSMTFCFPLLLPASLPERWGLPKCYAAKLRNGPVSEELQHPEFHGVPIPANLLTSVTLQAVTDVKRL</sequence>
<gene>
    <name evidence="1" type="ORF">NEZAVI_LOCUS12741</name>
</gene>
<evidence type="ECO:0000313" key="1">
    <source>
        <dbReference type="EMBL" id="CAH1404307.1"/>
    </source>
</evidence>
<evidence type="ECO:0000313" key="2">
    <source>
        <dbReference type="Proteomes" id="UP001152798"/>
    </source>
</evidence>
<organism evidence="1 2">
    <name type="scientific">Nezara viridula</name>
    <name type="common">Southern green stink bug</name>
    <name type="synonym">Cimex viridulus</name>
    <dbReference type="NCBI Taxonomy" id="85310"/>
    <lineage>
        <taxon>Eukaryota</taxon>
        <taxon>Metazoa</taxon>
        <taxon>Ecdysozoa</taxon>
        <taxon>Arthropoda</taxon>
        <taxon>Hexapoda</taxon>
        <taxon>Insecta</taxon>
        <taxon>Pterygota</taxon>
        <taxon>Neoptera</taxon>
        <taxon>Paraneoptera</taxon>
        <taxon>Hemiptera</taxon>
        <taxon>Heteroptera</taxon>
        <taxon>Panheteroptera</taxon>
        <taxon>Pentatomomorpha</taxon>
        <taxon>Pentatomoidea</taxon>
        <taxon>Pentatomidae</taxon>
        <taxon>Pentatominae</taxon>
        <taxon>Nezara</taxon>
    </lineage>
</organism>
<dbReference type="EMBL" id="OV725082">
    <property type="protein sequence ID" value="CAH1404307.1"/>
    <property type="molecule type" value="Genomic_DNA"/>
</dbReference>
<reference evidence="1" key="1">
    <citation type="submission" date="2022-01" db="EMBL/GenBank/DDBJ databases">
        <authorList>
            <person name="King R."/>
        </authorList>
    </citation>
    <scope>NUCLEOTIDE SEQUENCE</scope>
</reference>